<gene>
    <name evidence="8" type="ORF">CPT_Pookie14</name>
</gene>
<feature type="domain" description="Peptidase M14" evidence="7">
    <location>
        <begin position="165"/>
        <end position="405"/>
    </location>
</feature>
<comment type="cofactor">
    <cofactor evidence="1">
        <name>Zn(2+)</name>
        <dbReference type="ChEBI" id="CHEBI:29105"/>
    </cofactor>
</comment>
<dbReference type="SMART" id="SM00631">
    <property type="entry name" value="Zn_pept"/>
    <property type="match status" value="1"/>
</dbReference>
<dbReference type="Gene3D" id="3.40.630.10">
    <property type="entry name" value="Zn peptidases"/>
    <property type="match status" value="1"/>
</dbReference>
<dbReference type="CDD" id="cd00596">
    <property type="entry name" value="Peptidase_M14_like"/>
    <property type="match status" value="1"/>
</dbReference>
<dbReference type="GO" id="GO:0005615">
    <property type="term" value="C:extracellular space"/>
    <property type="evidence" value="ECO:0007669"/>
    <property type="project" value="TreeGrafter"/>
</dbReference>
<evidence type="ECO:0000259" key="7">
    <source>
        <dbReference type="SMART" id="SM00631"/>
    </source>
</evidence>
<dbReference type="KEGG" id="vg:24608770"/>
<dbReference type="PANTHER" id="PTHR11705">
    <property type="entry name" value="PROTEASE FAMILY M14 CARBOXYPEPTIDASE A,B"/>
    <property type="match status" value="1"/>
</dbReference>
<dbReference type="GeneID" id="24608770"/>
<accession>A0A0A0RPY5</accession>
<keyword evidence="3" id="KW-0645">Protease</keyword>
<dbReference type="PANTHER" id="PTHR11705:SF143">
    <property type="entry name" value="SLL0236 PROTEIN"/>
    <property type="match status" value="1"/>
</dbReference>
<keyword evidence="6" id="KW-0482">Metalloprotease</keyword>
<dbReference type="GO" id="GO:0004181">
    <property type="term" value="F:metallocarboxypeptidase activity"/>
    <property type="evidence" value="ECO:0007669"/>
    <property type="project" value="InterPro"/>
</dbReference>
<dbReference type="Pfam" id="PF00246">
    <property type="entry name" value="Peptidase_M14"/>
    <property type="match status" value="1"/>
</dbReference>
<dbReference type="OrthoDB" id="4842at10239"/>
<evidence type="ECO:0000256" key="1">
    <source>
        <dbReference type="ARBA" id="ARBA00001947"/>
    </source>
</evidence>
<dbReference type="EMBL" id="KM236248">
    <property type="protein sequence ID" value="AIW03699.1"/>
    <property type="molecule type" value="Genomic_DNA"/>
</dbReference>
<proteinExistence type="inferred from homology"/>
<keyword evidence="5" id="KW-0862">Zinc</keyword>
<evidence type="ECO:0000256" key="4">
    <source>
        <dbReference type="ARBA" id="ARBA00022801"/>
    </source>
</evidence>
<sequence length="623" mass="70563">MPTIDLTTARQQGNEVALDFLSSVSSTGETYVFPDSYYGDSLKIENMSSADIYVSVGSVSNQLVRAFEKYNFGNEKFNQFFVKAASGMGSFRVRLSHFEYDEPDEKGLDTKIEKAKKVGSDASFFWLPPTQPGTNWGENGVPTSKDPEGVINALYEPLRAYDPTYIKRYLAGTSTVNNSSPTDTGVYNIYRYEFTPENYTKTIILSSGTHGNEYTAFFTLWRFLNHLVRDWEIYPQLKYARQNVRFIIMPINNPWGFKNVKRQNANLVDLNRNTDYLWNYITSSKFQPGGANYKGPSPFSEKESQIYRDTLNMFPDALAAIDFHTIITVAAEHIVYTPRYITQNRRIFNDVIDWLYKQGNRIVNGTSAVPTLSCWAASTHGMTVANPEWFNGLYGANRNSTEMTECLKFFGNVALQACTLTHKAKDNTNRERKSAWLMYDKKTSPTPLVLTSTIFSNFKLVYQWEDIKRHGVLRAEGRVTFTISAPCTVSFNPTVYQSYHPEMSWTNTKDADTFTVSETYAAAGTYSLPLKAFMNVFPTNYNETGAGETQRTAEAKFRLRGKSTAGSITIERARIELSYEQTDQGIPVKYVNYTGLEASPEGSDFNVDYPDPAKFVDDMADDD</sequence>
<dbReference type="Proteomes" id="UP000030209">
    <property type="component" value="Segment"/>
</dbReference>
<keyword evidence="4" id="KW-0378">Hydrolase</keyword>
<organism evidence="8 9">
    <name type="scientific">Bacillus phage Pookie</name>
    <dbReference type="NCBI Taxonomy" id="1540093"/>
    <lineage>
        <taxon>Viruses</taxon>
        <taxon>Duplodnaviria</taxon>
        <taxon>Heunggongvirae</taxon>
        <taxon>Uroviricota</taxon>
        <taxon>Caudoviricetes</taxon>
        <taxon>Pagevirus</taxon>
        <taxon>Pagevirus pookie</taxon>
    </lineage>
</organism>
<protein>
    <submittedName>
        <fullName evidence="8">Carboxypeptidase A</fullName>
    </submittedName>
</protein>
<comment type="similarity">
    <text evidence="2">Belongs to the peptidase M14 family.</text>
</comment>
<dbReference type="GO" id="GO:0008270">
    <property type="term" value="F:zinc ion binding"/>
    <property type="evidence" value="ECO:0007669"/>
    <property type="project" value="InterPro"/>
</dbReference>
<dbReference type="RefSeq" id="YP_009152813.1">
    <property type="nucleotide sequence ID" value="NC_027394.1"/>
</dbReference>
<evidence type="ECO:0000313" key="9">
    <source>
        <dbReference type="Proteomes" id="UP000030209"/>
    </source>
</evidence>
<evidence type="ECO:0000313" key="8">
    <source>
        <dbReference type="EMBL" id="AIW03699.1"/>
    </source>
</evidence>
<keyword evidence="9" id="KW-1185">Reference proteome</keyword>
<dbReference type="InterPro" id="IPR000834">
    <property type="entry name" value="Peptidase_M14"/>
</dbReference>
<dbReference type="GO" id="GO:0006508">
    <property type="term" value="P:proteolysis"/>
    <property type="evidence" value="ECO:0007669"/>
    <property type="project" value="UniProtKB-KW"/>
</dbReference>
<evidence type="ECO:0000256" key="6">
    <source>
        <dbReference type="ARBA" id="ARBA00023049"/>
    </source>
</evidence>
<evidence type="ECO:0000256" key="2">
    <source>
        <dbReference type="ARBA" id="ARBA00005988"/>
    </source>
</evidence>
<keyword evidence="8" id="KW-0121">Carboxypeptidase</keyword>
<reference evidence="8 9" key="1">
    <citation type="journal article" date="2015" name="Genome Announc.">
        <title>Complete Genome of Bacillus megaterium Podophage Pookie.</title>
        <authorList>
            <person name="Ladzekpo T.N."/>
            <person name="DeCrescenzo A.J."/>
            <person name="Hernandez A.C."/>
            <person name="Kuty Everett G.F."/>
        </authorList>
    </citation>
    <scope>NUCLEOTIDE SEQUENCE [LARGE SCALE GENOMIC DNA]</scope>
</reference>
<dbReference type="SUPFAM" id="SSF53187">
    <property type="entry name" value="Zn-dependent exopeptidases"/>
    <property type="match status" value="1"/>
</dbReference>
<evidence type="ECO:0000256" key="5">
    <source>
        <dbReference type="ARBA" id="ARBA00022833"/>
    </source>
</evidence>
<name>A0A0A0RPY5_9CAUD</name>
<evidence type="ECO:0000256" key="3">
    <source>
        <dbReference type="ARBA" id="ARBA00022670"/>
    </source>
</evidence>